<dbReference type="InterPro" id="IPR020518">
    <property type="entry name" value="Tscrpt_reg_PrtN"/>
</dbReference>
<dbReference type="Proteomes" id="UP000290244">
    <property type="component" value="Chromosome"/>
</dbReference>
<keyword evidence="2" id="KW-1185">Reference proteome</keyword>
<protein>
    <recommendedName>
        <fullName evidence="3">Pyocin activator protein PrtN</fullName>
    </recommendedName>
</protein>
<organism evidence="1 2">
    <name type="scientific">Litorilituus sediminis</name>
    <dbReference type="NCBI Taxonomy" id="718192"/>
    <lineage>
        <taxon>Bacteria</taxon>
        <taxon>Pseudomonadati</taxon>
        <taxon>Pseudomonadota</taxon>
        <taxon>Gammaproteobacteria</taxon>
        <taxon>Alteromonadales</taxon>
        <taxon>Colwelliaceae</taxon>
        <taxon>Litorilituus</taxon>
    </lineage>
</organism>
<proteinExistence type="predicted"/>
<dbReference type="EMBL" id="CP034759">
    <property type="protein sequence ID" value="QBG35967.1"/>
    <property type="molecule type" value="Genomic_DNA"/>
</dbReference>
<dbReference type="AlphaFoldDB" id="A0A4P6P8Y7"/>
<gene>
    <name evidence="1" type="ORF">EMK97_09710</name>
</gene>
<dbReference type="KEGG" id="lsd:EMK97_09710"/>
<sequence length="96" mass="11211">MSNRIKNQVSTTLQSLKEEFNETLFVRLDRISERYLGMKTATAKRRAGECALPFPVSRLNDSQKSPYVVQLTVLADYIDNRFRADYDEWKKAQYAN</sequence>
<dbReference type="RefSeq" id="WP_130601658.1">
    <property type="nucleotide sequence ID" value="NZ_CP034759.1"/>
</dbReference>
<dbReference type="GO" id="GO:0006355">
    <property type="term" value="P:regulation of DNA-templated transcription"/>
    <property type="evidence" value="ECO:0007669"/>
    <property type="project" value="InterPro"/>
</dbReference>
<evidence type="ECO:0000313" key="1">
    <source>
        <dbReference type="EMBL" id="QBG35967.1"/>
    </source>
</evidence>
<reference evidence="1 2" key="1">
    <citation type="submission" date="2018-12" db="EMBL/GenBank/DDBJ databases">
        <title>Complete genome of Litorilituus sediminis.</title>
        <authorList>
            <person name="Liu A."/>
            <person name="Rong J."/>
        </authorList>
    </citation>
    <scope>NUCLEOTIDE SEQUENCE [LARGE SCALE GENOMIC DNA]</scope>
    <source>
        <strain evidence="1 2">JCM 17549</strain>
    </source>
</reference>
<accession>A0A4P6P8Y7</accession>
<evidence type="ECO:0000313" key="2">
    <source>
        <dbReference type="Proteomes" id="UP000290244"/>
    </source>
</evidence>
<name>A0A4P6P8Y7_9GAMM</name>
<dbReference type="OrthoDB" id="982642at2"/>
<evidence type="ECO:0008006" key="3">
    <source>
        <dbReference type="Google" id="ProtNLM"/>
    </source>
</evidence>
<dbReference type="Pfam" id="PF11112">
    <property type="entry name" value="PyocinActivator"/>
    <property type="match status" value="1"/>
</dbReference>